<name>A0A9J6ZDP2_9BACL</name>
<protein>
    <submittedName>
        <fullName evidence="1">Hsp20/alpha crystallin family protein</fullName>
    </submittedName>
</protein>
<organism evidence="1 2">
    <name type="scientific">Candidatus Pristimantibacillus lignocellulolyticus</name>
    <dbReference type="NCBI Taxonomy" id="2994561"/>
    <lineage>
        <taxon>Bacteria</taxon>
        <taxon>Bacillati</taxon>
        <taxon>Bacillota</taxon>
        <taxon>Bacilli</taxon>
        <taxon>Bacillales</taxon>
        <taxon>Paenibacillaceae</taxon>
        <taxon>Candidatus Pristimantibacillus</taxon>
    </lineage>
</organism>
<dbReference type="EMBL" id="CP097899">
    <property type="protein sequence ID" value="URN94286.1"/>
    <property type="molecule type" value="Genomic_DNA"/>
</dbReference>
<gene>
    <name evidence="1" type="ORF">NAG76_21090</name>
</gene>
<dbReference type="CDD" id="cd00298">
    <property type="entry name" value="ACD_sHsps_p23-like"/>
    <property type="match status" value="1"/>
</dbReference>
<accession>A0A9J6ZDP2</accession>
<evidence type="ECO:0000313" key="2">
    <source>
        <dbReference type="Proteomes" id="UP001056756"/>
    </source>
</evidence>
<sequence>MKNWDDFEKWFSNTNFPKNLESLREIPVLDNWINQIKQATAATTTNKNEHASKSNYQIREGKEVLEVTFQLPIGYEQEDILLFVREDFVKIEGLPDQHIELIKLPKLVKSKECKAKIEEDKLIIRLTKRPRPIKFYRHFITN</sequence>
<dbReference type="AlphaFoldDB" id="A0A9J6ZDP2"/>
<dbReference type="KEGG" id="plig:NAG76_21090"/>
<dbReference type="Proteomes" id="UP001056756">
    <property type="component" value="Chromosome"/>
</dbReference>
<evidence type="ECO:0000313" key="1">
    <source>
        <dbReference type="EMBL" id="URN94286.1"/>
    </source>
</evidence>
<reference evidence="1" key="1">
    <citation type="submission" date="2022-05" db="EMBL/GenBank/DDBJ databases">
        <title>Novel bacterial taxa in a minimal lignocellulolytic consortium and its capacity to transform plastics disclosed by genome-resolved metagenomics.</title>
        <authorList>
            <person name="Rodriguez C.A.D."/>
            <person name="Diaz-Garcia L."/>
            <person name="Herrera K."/>
            <person name="Tarazona N.A."/>
            <person name="Sproer C."/>
            <person name="Overmann J."/>
            <person name="Jimenez D.J."/>
        </authorList>
    </citation>
    <scope>NUCLEOTIDE SEQUENCE</scope>
    <source>
        <strain evidence="1">MAG5</strain>
    </source>
</reference>
<dbReference type="InterPro" id="IPR008978">
    <property type="entry name" value="HSP20-like_chaperone"/>
</dbReference>
<proteinExistence type="predicted"/>
<dbReference type="SUPFAM" id="SSF49764">
    <property type="entry name" value="HSP20-like chaperones"/>
    <property type="match status" value="1"/>
</dbReference>